<keyword evidence="3" id="KW-1003">Cell membrane</keyword>
<dbReference type="FunFam" id="3.40.50.300:FF:000299">
    <property type="entry name" value="ABC transporter ATP-binding protein/permease"/>
    <property type="match status" value="1"/>
</dbReference>
<organism evidence="14">
    <name type="scientific">Acinetobacter baumannii</name>
    <dbReference type="NCBI Taxonomy" id="470"/>
    <lineage>
        <taxon>Bacteria</taxon>
        <taxon>Pseudomonadati</taxon>
        <taxon>Pseudomonadota</taxon>
        <taxon>Gammaproteobacteria</taxon>
        <taxon>Moraxellales</taxon>
        <taxon>Moraxellaceae</taxon>
        <taxon>Acinetobacter</taxon>
        <taxon>Acinetobacter calcoaceticus/baumannii complex</taxon>
    </lineage>
</organism>
<dbReference type="InterPro" id="IPR039421">
    <property type="entry name" value="Type_1_exporter"/>
</dbReference>
<dbReference type="InterPro" id="IPR003593">
    <property type="entry name" value="AAA+_ATPase"/>
</dbReference>
<reference evidence="15 16" key="1">
    <citation type="journal article" date="2023" name="Nat. Commun.">
        <title>Genomic dissection of endemic carbapenem resistance reveals metallo-beta-lactamase dissemination through clonal, plasmid and integron transfer.</title>
        <authorList>
            <person name="Macesic N."/>
            <person name="Hawkey J."/>
            <person name="Vezina B."/>
            <person name="Wisniewski J.A."/>
            <person name="Cottingham H."/>
            <person name="Blakeway L.V."/>
            <person name="Harshegyi T."/>
            <person name="Pragastis K."/>
            <person name="Badoordeen G.Z."/>
            <person name="Dennison A."/>
            <person name="Spelman D.W."/>
            <person name="Jenney A.W.J."/>
            <person name="Peleg A.Y."/>
        </authorList>
    </citation>
    <scope>NUCLEOTIDE SEQUENCE [LARGE SCALE GENOMIC DNA]</scope>
    <source>
        <strain evidence="15 16">CPO519</strain>
    </source>
</reference>
<protein>
    <submittedName>
        <fullName evidence="14">Peptidase domain-containing ABC transporter</fullName>
    </submittedName>
</protein>
<keyword evidence="4 10" id="KW-0812">Transmembrane</keyword>
<evidence type="ECO:0000313" key="14">
    <source>
        <dbReference type="EMBL" id="MDK4883133.1"/>
    </source>
</evidence>
<dbReference type="GO" id="GO:0005524">
    <property type="term" value="F:ATP binding"/>
    <property type="evidence" value="ECO:0007669"/>
    <property type="project" value="UniProtKB-KW"/>
</dbReference>
<evidence type="ECO:0000256" key="4">
    <source>
        <dbReference type="ARBA" id="ARBA00022692"/>
    </source>
</evidence>
<dbReference type="SMART" id="SM00382">
    <property type="entry name" value="AAA"/>
    <property type="match status" value="1"/>
</dbReference>
<evidence type="ECO:0000256" key="7">
    <source>
        <dbReference type="ARBA" id="ARBA00022840"/>
    </source>
</evidence>
<evidence type="ECO:0000313" key="15">
    <source>
        <dbReference type="EMBL" id="MEC5497927.1"/>
    </source>
</evidence>
<dbReference type="GO" id="GO:0005886">
    <property type="term" value="C:plasma membrane"/>
    <property type="evidence" value="ECO:0007669"/>
    <property type="project" value="UniProtKB-SubCell"/>
</dbReference>
<dbReference type="CDD" id="cd02419">
    <property type="entry name" value="Peptidase_C39C"/>
    <property type="match status" value="1"/>
</dbReference>
<evidence type="ECO:0000256" key="2">
    <source>
        <dbReference type="ARBA" id="ARBA00022448"/>
    </source>
</evidence>
<feature type="transmembrane region" description="Helical" evidence="10">
    <location>
        <begin position="173"/>
        <end position="195"/>
    </location>
</feature>
<feature type="transmembrane region" description="Helical" evidence="10">
    <location>
        <begin position="280"/>
        <end position="303"/>
    </location>
</feature>
<dbReference type="InterPro" id="IPR005074">
    <property type="entry name" value="Peptidase_C39"/>
</dbReference>
<comment type="subcellular location">
    <subcellularLocation>
        <location evidence="1">Cell membrane</location>
        <topology evidence="1">Multi-pass membrane protein</topology>
    </subcellularLocation>
</comment>
<dbReference type="Pfam" id="PF03412">
    <property type="entry name" value="Peptidase_C39"/>
    <property type="match status" value="1"/>
</dbReference>
<evidence type="ECO:0000313" key="16">
    <source>
        <dbReference type="Proteomes" id="UP001174156"/>
    </source>
</evidence>
<evidence type="ECO:0000256" key="6">
    <source>
        <dbReference type="ARBA" id="ARBA00022801"/>
    </source>
</evidence>
<feature type="transmembrane region" description="Helical" evidence="10">
    <location>
        <begin position="309"/>
        <end position="327"/>
    </location>
</feature>
<dbReference type="EMBL" id="JARTMM010000076">
    <property type="protein sequence ID" value="MDK4883133.1"/>
    <property type="molecule type" value="Genomic_DNA"/>
</dbReference>
<dbReference type="Gene3D" id="3.40.50.300">
    <property type="entry name" value="P-loop containing nucleotide triphosphate hydrolases"/>
    <property type="match status" value="1"/>
</dbReference>
<dbReference type="InterPro" id="IPR027417">
    <property type="entry name" value="P-loop_NTPase"/>
</dbReference>
<evidence type="ECO:0000256" key="10">
    <source>
        <dbReference type="SAM" id="Phobius"/>
    </source>
</evidence>
<dbReference type="SUPFAM" id="SSF52540">
    <property type="entry name" value="P-loop containing nucleoside triphosphate hydrolases"/>
    <property type="match status" value="1"/>
</dbReference>
<evidence type="ECO:0000256" key="8">
    <source>
        <dbReference type="ARBA" id="ARBA00022989"/>
    </source>
</evidence>
<dbReference type="PROSITE" id="PS50893">
    <property type="entry name" value="ABC_TRANSPORTER_2"/>
    <property type="match status" value="1"/>
</dbReference>
<keyword evidence="6" id="KW-0378">Hydrolase</keyword>
<dbReference type="InterPro" id="IPR036640">
    <property type="entry name" value="ABC1_TM_sf"/>
</dbReference>
<keyword evidence="7" id="KW-0067">ATP-binding</keyword>
<feature type="transmembrane region" description="Helical" evidence="10">
    <location>
        <begin position="207"/>
        <end position="227"/>
    </location>
</feature>
<feature type="domain" description="ABC transporter" evidence="11">
    <location>
        <begin position="487"/>
        <end position="711"/>
    </location>
</feature>
<gene>
    <name evidence="15" type="ORF">P9867_016070</name>
    <name evidence="14" type="ORF">P9867_16000</name>
</gene>
<dbReference type="Gene3D" id="3.90.70.10">
    <property type="entry name" value="Cysteine proteinases"/>
    <property type="match status" value="1"/>
</dbReference>
<dbReference type="Pfam" id="PF00664">
    <property type="entry name" value="ABC_membrane"/>
    <property type="match status" value="1"/>
</dbReference>
<name>A0AA90KAN8_ACIBA</name>
<dbReference type="GO" id="GO:0016887">
    <property type="term" value="F:ATP hydrolysis activity"/>
    <property type="evidence" value="ECO:0007669"/>
    <property type="project" value="InterPro"/>
</dbReference>
<dbReference type="PROSITE" id="PS00211">
    <property type="entry name" value="ABC_TRANSPORTER_1"/>
    <property type="match status" value="1"/>
</dbReference>
<evidence type="ECO:0000259" key="12">
    <source>
        <dbReference type="PROSITE" id="PS50929"/>
    </source>
</evidence>
<evidence type="ECO:0000259" key="13">
    <source>
        <dbReference type="PROSITE" id="PS50990"/>
    </source>
</evidence>
<dbReference type="InterPro" id="IPR017871">
    <property type="entry name" value="ABC_transporter-like_CS"/>
</dbReference>
<keyword evidence="5" id="KW-0547">Nucleotide-binding</keyword>
<dbReference type="GO" id="GO:0008234">
    <property type="term" value="F:cysteine-type peptidase activity"/>
    <property type="evidence" value="ECO:0007669"/>
    <property type="project" value="InterPro"/>
</dbReference>
<dbReference type="Gene3D" id="1.20.1560.10">
    <property type="entry name" value="ABC transporter type 1, transmembrane domain"/>
    <property type="match status" value="1"/>
</dbReference>
<keyword evidence="2" id="KW-0813">Transport</keyword>
<dbReference type="PROSITE" id="PS50990">
    <property type="entry name" value="PEPTIDASE_C39"/>
    <property type="match status" value="1"/>
</dbReference>
<dbReference type="EMBL" id="JARTMM020000001">
    <property type="protein sequence ID" value="MEC5497927.1"/>
    <property type="molecule type" value="Genomic_DNA"/>
</dbReference>
<dbReference type="InterPro" id="IPR011527">
    <property type="entry name" value="ABC1_TM_dom"/>
</dbReference>
<feature type="domain" description="Peptidase C39" evidence="13">
    <location>
        <begin position="20"/>
        <end position="139"/>
    </location>
</feature>
<reference evidence="14" key="2">
    <citation type="submission" date="2023-01" db="EMBL/GenBank/DDBJ databases">
        <title>Genomic dissection of endemic carbapenem resistance: metallo-beta-lactamase gene dissemination through clonal, plasmid and integron transfer pathways.</title>
        <authorList>
            <person name="Macesic N."/>
        </authorList>
    </citation>
    <scope>NUCLEOTIDE SEQUENCE</scope>
    <source>
        <strain evidence="14">CPO519</strain>
    </source>
</reference>
<dbReference type="AlphaFoldDB" id="A0AA90KAN8"/>
<keyword evidence="8 10" id="KW-1133">Transmembrane helix</keyword>
<dbReference type="PANTHER" id="PTHR43394:SF1">
    <property type="entry name" value="ATP-BINDING CASSETTE SUB-FAMILY B MEMBER 10, MITOCHONDRIAL"/>
    <property type="match status" value="1"/>
</dbReference>
<keyword evidence="9 10" id="KW-0472">Membrane</keyword>
<dbReference type="PANTHER" id="PTHR43394">
    <property type="entry name" value="ATP-DEPENDENT PERMEASE MDL1, MITOCHONDRIAL"/>
    <property type="match status" value="1"/>
</dbReference>
<dbReference type="PROSITE" id="PS50929">
    <property type="entry name" value="ABC_TM1F"/>
    <property type="match status" value="1"/>
</dbReference>
<evidence type="ECO:0000259" key="11">
    <source>
        <dbReference type="PROSITE" id="PS50893"/>
    </source>
</evidence>
<sequence>MSIINKLSFGFSQKVPVILQTEASECGLACLAMIANFHGYKTDLATLRRRFSVSLKGTNLSTLVKIANKLNLITRPVRLEIDDLDKLSMPCILHWDFSHFVVLLEVTRDSIVIIDPVFGRRQLHIQQVSKSFTGVALEAWPDTNFEKKEEKRKVELWSLMGKIRSMWSTFGQILILAVALEVFTLVAPFFLQWVIDHVIISANKDLLLTLVLGFGLLMIFQQCIGLLRSWVMMFVSTSFKVQGRANIFNHLMHLPVQYFERRHLGDVISRFQSIDIIQKTLTTTFLEAILDGLMTVFTLFLMFIYSPKLGGVAVATMVLYVLIRWLWYRPLRSATEEEIVYAAKQNTHLIETLRGIKTIKIFQKQDSRRSSWMALFIDQVNAGLVTQKLGLLVKFANGLLFGIENILIIWIGTLLVLNSEFSIGALIAFMAYKTMFDTRVSALIDKYVEVKMLELEGERLADIAYSTREQNDSDVFISDKNLMDASIEVCNLKFRYSEHDPIILKDISFKVSAGESIAIIGSTGCGKSTLLNILLGVLPITDGDVKIGGQSIKEFGVGFLRQMVGTVLQDDVLFAGSIEENISFFDVNPDMDWIVECTKMAAVHSDILAMPMGYKTLVGDMGTVLSGGQRQRVLLARALYKKPKLLFLDEATSNLDVDTELLVNQHIKKLSITRIMIAHRPETIRAADRVLKLSNGTVIDDFNISDFADPN</sequence>
<dbReference type="Proteomes" id="UP001174156">
    <property type="component" value="Unassembled WGS sequence"/>
</dbReference>
<accession>A0AA90KAN8</accession>
<dbReference type="GO" id="GO:0006508">
    <property type="term" value="P:proteolysis"/>
    <property type="evidence" value="ECO:0007669"/>
    <property type="project" value="InterPro"/>
</dbReference>
<dbReference type="InterPro" id="IPR003439">
    <property type="entry name" value="ABC_transporter-like_ATP-bd"/>
</dbReference>
<comment type="caution">
    <text evidence="14">The sequence shown here is derived from an EMBL/GenBank/DDBJ whole genome shotgun (WGS) entry which is preliminary data.</text>
</comment>
<feature type="domain" description="ABC transmembrane type-1" evidence="12">
    <location>
        <begin position="173"/>
        <end position="452"/>
    </location>
</feature>
<dbReference type="Pfam" id="PF00005">
    <property type="entry name" value="ABC_tran"/>
    <property type="match status" value="1"/>
</dbReference>
<evidence type="ECO:0000256" key="1">
    <source>
        <dbReference type="ARBA" id="ARBA00004651"/>
    </source>
</evidence>
<feature type="transmembrane region" description="Helical" evidence="10">
    <location>
        <begin position="407"/>
        <end position="432"/>
    </location>
</feature>
<reference evidence="15" key="3">
    <citation type="submission" date="2024-01" db="EMBL/GenBank/DDBJ databases">
        <authorList>
            <person name="Macesic N."/>
        </authorList>
    </citation>
    <scope>NUCLEOTIDE SEQUENCE</scope>
    <source>
        <strain evidence="15">CPO519</strain>
    </source>
</reference>
<dbReference type="InterPro" id="IPR033838">
    <property type="entry name" value="CvaB_peptidase"/>
</dbReference>
<evidence type="ECO:0000256" key="5">
    <source>
        <dbReference type="ARBA" id="ARBA00022741"/>
    </source>
</evidence>
<dbReference type="SUPFAM" id="SSF90123">
    <property type="entry name" value="ABC transporter transmembrane region"/>
    <property type="match status" value="1"/>
</dbReference>
<dbReference type="GO" id="GO:0015421">
    <property type="term" value="F:ABC-type oligopeptide transporter activity"/>
    <property type="evidence" value="ECO:0007669"/>
    <property type="project" value="TreeGrafter"/>
</dbReference>
<proteinExistence type="predicted"/>
<dbReference type="CDD" id="cd18567">
    <property type="entry name" value="ABC_6TM_CvaB_RaxB_like"/>
    <property type="match status" value="1"/>
</dbReference>
<evidence type="ECO:0000256" key="3">
    <source>
        <dbReference type="ARBA" id="ARBA00022475"/>
    </source>
</evidence>
<evidence type="ECO:0000256" key="9">
    <source>
        <dbReference type="ARBA" id="ARBA00023136"/>
    </source>
</evidence>